<evidence type="ECO:0000259" key="2">
    <source>
        <dbReference type="PROSITE" id="PS50104"/>
    </source>
</evidence>
<dbReference type="SUPFAM" id="SSF48452">
    <property type="entry name" value="TPR-like"/>
    <property type="match status" value="1"/>
</dbReference>
<accession>A0ABQ3YZT0</accession>
<dbReference type="SUPFAM" id="SSF52200">
    <property type="entry name" value="Toll/Interleukin receptor TIR domain"/>
    <property type="match status" value="1"/>
</dbReference>
<dbReference type="SMART" id="SM00382">
    <property type="entry name" value="AAA"/>
    <property type="match status" value="1"/>
</dbReference>
<dbReference type="Gene3D" id="3.40.50.300">
    <property type="entry name" value="P-loop containing nucleotide triphosphate hydrolases"/>
    <property type="match status" value="1"/>
</dbReference>
<dbReference type="InterPro" id="IPR041664">
    <property type="entry name" value="AAA_16"/>
</dbReference>
<evidence type="ECO:0000313" key="3">
    <source>
        <dbReference type="EMBL" id="GIE03087.1"/>
    </source>
</evidence>
<dbReference type="SUPFAM" id="SSF52540">
    <property type="entry name" value="P-loop containing nucleoside triphosphate hydrolases"/>
    <property type="match status" value="1"/>
</dbReference>
<dbReference type="Pfam" id="PF13191">
    <property type="entry name" value="AAA_16"/>
    <property type="match status" value="1"/>
</dbReference>
<reference evidence="3 4" key="1">
    <citation type="submission" date="2021-01" db="EMBL/GenBank/DDBJ databases">
        <title>Whole genome shotgun sequence of Actinoplanes durhamensis NBRC 14914.</title>
        <authorList>
            <person name="Komaki H."/>
            <person name="Tamura T."/>
        </authorList>
    </citation>
    <scope>NUCLEOTIDE SEQUENCE [LARGE SCALE GENOMIC DNA]</scope>
    <source>
        <strain evidence="3 4">NBRC 14914</strain>
    </source>
</reference>
<proteinExistence type="predicted"/>
<evidence type="ECO:0000256" key="1">
    <source>
        <dbReference type="SAM" id="MobiDB-lite"/>
    </source>
</evidence>
<gene>
    <name evidence="3" type="ORF">Adu01nite_44370</name>
</gene>
<dbReference type="Gene3D" id="3.40.50.10140">
    <property type="entry name" value="Toll/interleukin-1 receptor homology (TIR) domain"/>
    <property type="match status" value="1"/>
</dbReference>
<dbReference type="RefSeq" id="WP_203728801.1">
    <property type="nucleotide sequence ID" value="NZ_BAAATX010000010.1"/>
</dbReference>
<dbReference type="Pfam" id="PF13676">
    <property type="entry name" value="TIR_2"/>
    <property type="match status" value="1"/>
</dbReference>
<feature type="region of interest" description="Disordered" evidence="1">
    <location>
        <begin position="154"/>
        <end position="187"/>
    </location>
</feature>
<dbReference type="SMART" id="SM00255">
    <property type="entry name" value="TIR"/>
    <property type="match status" value="1"/>
</dbReference>
<evidence type="ECO:0000313" key="4">
    <source>
        <dbReference type="Proteomes" id="UP000637628"/>
    </source>
</evidence>
<dbReference type="InterPro" id="IPR011990">
    <property type="entry name" value="TPR-like_helical_dom_sf"/>
</dbReference>
<protein>
    <recommendedName>
        <fullName evidence="2">TIR domain-containing protein</fullName>
    </recommendedName>
</protein>
<dbReference type="InterPro" id="IPR000157">
    <property type="entry name" value="TIR_dom"/>
</dbReference>
<dbReference type="Proteomes" id="UP000637628">
    <property type="component" value="Unassembled WGS sequence"/>
</dbReference>
<comment type="caution">
    <text evidence="3">The sequence shown here is derived from an EMBL/GenBank/DDBJ whole genome shotgun (WGS) entry which is preliminary data.</text>
</comment>
<dbReference type="Gene3D" id="1.25.40.10">
    <property type="entry name" value="Tetratricopeptide repeat domain"/>
    <property type="match status" value="1"/>
</dbReference>
<dbReference type="EMBL" id="BOML01000035">
    <property type="protein sequence ID" value="GIE03087.1"/>
    <property type="molecule type" value="Genomic_DNA"/>
</dbReference>
<dbReference type="PROSITE" id="PS50104">
    <property type="entry name" value="TIR"/>
    <property type="match status" value="1"/>
</dbReference>
<sequence>MEQGGARDQINIFLSYAREDGKAHVRRFFDELSRTPRYSVVYDRHFRPSVGVDRSIEATIKAADVMIVVLTDAAARSEWVRRELLRADALNRNKPRIRVIVAQMTEDPDVPLTIQELPPLNFHTDPDAWALLYAELEQESSPVNGAQVFRPGPADERHAAAAREAAERAQEERRRADDPAGAERRLRERVDAEWQREQRDEGAVRTDNAVLFINEMPELPEVEFQDRVPKMTELDGWLSGPETRLVLITGDGGTGKTAFLRELRRRLADRKLTAPAEAFVYLAVRGYRQVSAAALLNDLARAASNAGDLQRTIRGRKESWRERLNTVLGALGRTPVIVAIDDAEELLDDQRGEIFDRDLRLVLNELIKRSEHRIRILMVVNERARHPIREAFPGVVQVLDLERGLPADHTTAFLTALDSTGLLAVDTMPAADLDRLAVVSNGNPRFIELTYCLLRSDPDLTLADIFEEIDAQHEEVERDPFPLLVQAVLDRLDRTERRVVQALAVYGGPVRPEAIDELLSPYVPGVASASYLGSLTARALVRRDGDRYFLPPAPDVHCVLAGLPPGGEDDWRSVEPLFTLPFLQRRAAEFYAEICRRQPVHGPDDLEPWLKQIGLWIAAGDHAHAVDLMEEVDQQYLTKWVQSGVLIRWRERVDREIGRGTRERGRNLSFLISAHSGEEDHTGQWATRLTEVLTEPWMRKDPEDRIRFGIQLAEVRMDSGDLGAAVELFGDAARRCRGKSMRFEAVMARASRGLCLAKLGAFGEAGDDFELARKGLRGLSGEQHDEAASLLGLNEGWMLGQLGEPRAQEVLTEGLAIARKSADALLIAKLLDGLAVVHCDNRQIDDAVRLALEAARIAMRTGNPSLTRLTNVTLALAYLFHDDRTDNAATAVHTACQQPPGHQALAARAVEGVVEFRKGDLAAARAAFHTACTEAWLRLDRAPGEFEVFDCVGLALTGLQLSDEPYRLPRALDMYQEARRIAPVPGARRRAKAQLALLKPVTDPSVVEAAQRAADGDDVGARRLIV</sequence>
<keyword evidence="4" id="KW-1185">Reference proteome</keyword>
<organism evidence="3 4">
    <name type="scientific">Paractinoplanes durhamensis</name>
    <dbReference type="NCBI Taxonomy" id="113563"/>
    <lineage>
        <taxon>Bacteria</taxon>
        <taxon>Bacillati</taxon>
        <taxon>Actinomycetota</taxon>
        <taxon>Actinomycetes</taxon>
        <taxon>Micromonosporales</taxon>
        <taxon>Micromonosporaceae</taxon>
        <taxon>Paractinoplanes</taxon>
    </lineage>
</organism>
<dbReference type="InterPro" id="IPR035897">
    <property type="entry name" value="Toll_tir_struct_dom_sf"/>
</dbReference>
<feature type="domain" description="TIR" evidence="2">
    <location>
        <begin position="8"/>
        <end position="136"/>
    </location>
</feature>
<name>A0ABQ3YZT0_9ACTN</name>
<dbReference type="InterPro" id="IPR003593">
    <property type="entry name" value="AAA+_ATPase"/>
</dbReference>
<dbReference type="InterPro" id="IPR027417">
    <property type="entry name" value="P-loop_NTPase"/>
</dbReference>